<reference evidence="2" key="1">
    <citation type="journal article" date="2021" name="ISME J.">
        <title>Evolutionary origin and ecological implication of a unique nif island in free-living Bradyrhizobium lineages.</title>
        <authorList>
            <person name="Tao J."/>
        </authorList>
    </citation>
    <scope>NUCLEOTIDE SEQUENCE [LARGE SCALE GENOMIC DNA]</scope>
    <source>
        <strain evidence="2">SZCCT0094</strain>
    </source>
</reference>
<proteinExistence type="predicted"/>
<dbReference type="EMBL" id="JAFCLK010000024">
    <property type="protein sequence ID" value="MBR1138811.1"/>
    <property type="molecule type" value="Genomic_DNA"/>
</dbReference>
<dbReference type="RefSeq" id="WP_041750978.1">
    <property type="nucleotide sequence ID" value="NZ_JABFDP010000016.1"/>
</dbReference>
<accession>A0ABS5GE15</accession>
<comment type="caution">
    <text evidence="1">The sequence shown here is derived from an EMBL/GenBank/DDBJ whole genome shotgun (WGS) entry which is preliminary data.</text>
</comment>
<sequence length="62" mass="6782">MDRKSACLAAAMSCREEAERDPARRDLWLLQASKWTALAGEQAGHALIVCEPVASAAQDVRR</sequence>
<protein>
    <submittedName>
        <fullName evidence="1">Uncharacterized protein</fullName>
    </submittedName>
</protein>
<evidence type="ECO:0000313" key="1">
    <source>
        <dbReference type="EMBL" id="MBR1138811.1"/>
    </source>
</evidence>
<name>A0ABS5GE15_9BRAD</name>
<evidence type="ECO:0000313" key="2">
    <source>
        <dbReference type="Proteomes" id="UP001314635"/>
    </source>
</evidence>
<dbReference type="Proteomes" id="UP001314635">
    <property type="component" value="Unassembled WGS sequence"/>
</dbReference>
<keyword evidence="2" id="KW-1185">Reference proteome</keyword>
<organism evidence="1 2">
    <name type="scientific">Bradyrhizobium denitrificans</name>
    <dbReference type="NCBI Taxonomy" id="2734912"/>
    <lineage>
        <taxon>Bacteria</taxon>
        <taxon>Pseudomonadati</taxon>
        <taxon>Pseudomonadota</taxon>
        <taxon>Alphaproteobacteria</taxon>
        <taxon>Hyphomicrobiales</taxon>
        <taxon>Nitrobacteraceae</taxon>
        <taxon>Bradyrhizobium</taxon>
    </lineage>
</organism>
<gene>
    <name evidence="1" type="ORF">JQ619_23890</name>
</gene>